<organism evidence="2 3">
    <name type="scientific">Frankliniella fusca</name>
    <dbReference type="NCBI Taxonomy" id="407009"/>
    <lineage>
        <taxon>Eukaryota</taxon>
        <taxon>Metazoa</taxon>
        <taxon>Ecdysozoa</taxon>
        <taxon>Arthropoda</taxon>
        <taxon>Hexapoda</taxon>
        <taxon>Insecta</taxon>
        <taxon>Pterygota</taxon>
        <taxon>Neoptera</taxon>
        <taxon>Paraneoptera</taxon>
        <taxon>Thysanoptera</taxon>
        <taxon>Terebrantia</taxon>
        <taxon>Thripoidea</taxon>
        <taxon>Thripidae</taxon>
        <taxon>Frankliniella</taxon>
    </lineage>
</organism>
<dbReference type="Proteomes" id="UP001219518">
    <property type="component" value="Unassembled WGS sequence"/>
</dbReference>
<comment type="caution">
    <text evidence="2">The sequence shown here is derived from an EMBL/GenBank/DDBJ whole genome shotgun (WGS) entry which is preliminary data.</text>
</comment>
<feature type="region of interest" description="Disordered" evidence="1">
    <location>
        <begin position="16"/>
        <end position="137"/>
    </location>
</feature>
<evidence type="ECO:0000313" key="2">
    <source>
        <dbReference type="EMBL" id="KAK3928049.1"/>
    </source>
</evidence>
<sequence length="137" mass="14583">MAHTIVDGSLKAALALPKTGAKHTRSTSPSLNSSSDDEPLAVKRSRLVVSAKTNVPTAGKDDKDDVVTKEGAKDLVDDDEDDDDDDDDEDDAAADDVSSDAGGAGGSSQVRREARHYETDEEAVDLRIREDVSEELQ</sequence>
<protein>
    <submittedName>
        <fullName evidence="2">Replicase polyprotein 1a</fullName>
    </submittedName>
</protein>
<evidence type="ECO:0000313" key="3">
    <source>
        <dbReference type="Proteomes" id="UP001219518"/>
    </source>
</evidence>
<feature type="compositionally biased region" description="Acidic residues" evidence="1">
    <location>
        <begin position="76"/>
        <end position="98"/>
    </location>
</feature>
<dbReference type="EMBL" id="JAHWGI010001307">
    <property type="protein sequence ID" value="KAK3928049.1"/>
    <property type="molecule type" value="Genomic_DNA"/>
</dbReference>
<accession>A0AAE1HV73</accession>
<keyword evidence="3" id="KW-1185">Reference proteome</keyword>
<reference evidence="2" key="1">
    <citation type="submission" date="2021-07" db="EMBL/GenBank/DDBJ databases">
        <authorList>
            <person name="Catto M.A."/>
            <person name="Jacobson A."/>
            <person name="Kennedy G."/>
            <person name="Labadie P."/>
            <person name="Hunt B.G."/>
            <person name="Srinivasan R."/>
        </authorList>
    </citation>
    <scope>NUCLEOTIDE SEQUENCE</scope>
    <source>
        <strain evidence="2">PL_HMW_Pooled</strain>
        <tissue evidence="2">Head</tissue>
    </source>
</reference>
<evidence type="ECO:0000256" key="1">
    <source>
        <dbReference type="SAM" id="MobiDB-lite"/>
    </source>
</evidence>
<feature type="compositionally biased region" description="Basic and acidic residues" evidence="1">
    <location>
        <begin position="59"/>
        <end position="75"/>
    </location>
</feature>
<gene>
    <name evidence="2" type="ORF">KUF71_016332</name>
</gene>
<proteinExistence type="predicted"/>
<feature type="compositionally biased region" description="Basic and acidic residues" evidence="1">
    <location>
        <begin position="110"/>
        <end position="131"/>
    </location>
</feature>
<name>A0AAE1HV73_9NEOP</name>
<reference evidence="2" key="2">
    <citation type="journal article" date="2023" name="BMC Genomics">
        <title>Pest status, molecular evolution, and epigenetic factors derived from the genome assembly of Frankliniella fusca, a thysanopteran phytovirus vector.</title>
        <authorList>
            <person name="Catto M.A."/>
            <person name="Labadie P.E."/>
            <person name="Jacobson A.L."/>
            <person name="Kennedy G.G."/>
            <person name="Srinivasan R."/>
            <person name="Hunt B.G."/>
        </authorList>
    </citation>
    <scope>NUCLEOTIDE SEQUENCE</scope>
    <source>
        <strain evidence="2">PL_HMW_Pooled</strain>
    </source>
</reference>
<dbReference type="AlphaFoldDB" id="A0AAE1HV73"/>